<keyword evidence="3" id="KW-1185">Reference proteome</keyword>
<dbReference type="Proteomes" id="UP000026961">
    <property type="component" value="Chromosome 1"/>
</dbReference>
<feature type="compositionally biased region" description="Pro residues" evidence="1">
    <location>
        <begin position="1"/>
        <end position="10"/>
    </location>
</feature>
<dbReference type="Gramene" id="OGLUM01G06130.3">
    <property type="protein sequence ID" value="OGLUM01G06130.3"/>
    <property type="gene ID" value="OGLUM01G06130"/>
</dbReference>
<evidence type="ECO:0000256" key="1">
    <source>
        <dbReference type="SAM" id="MobiDB-lite"/>
    </source>
</evidence>
<name>A0A0D9Y4B6_9ORYZ</name>
<feature type="compositionally biased region" description="Acidic residues" evidence="1">
    <location>
        <begin position="196"/>
        <end position="209"/>
    </location>
</feature>
<reference evidence="2" key="2">
    <citation type="submission" date="2015-04" db="UniProtKB">
        <authorList>
            <consortium name="EnsemblPlants"/>
        </authorList>
    </citation>
    <scope>IDENTIFICATION</scope>
</reference>
<evidence type="ECO:0000313" key="3">
    <source>
        <dbReference type="Proteomes" id="UP000026961"/>
    </source>
</evidence>
<proteinExistence type="predicted"/>
<dbReference type="EnsemblPlants" id="OGLUM01G06130.3">
    <property type="protein sequence ID" value="OGLUM01G06130.3"/>
    <property type="gene ID" value="OGLUM01G06130"/>
</dbReference>
<feature type="compositionally biased region" description="Pro residues" evidence="1">
    <location>
        <begin position="24"/>
        <end position="36"/>
    </location>
</feature>
<feature type="compositionally biased region" description="Low complexity" evidence="1">
    <location>
        <begin position="369"/>
        <end position="385"/>
    </location>
</feature>
<feature type="region of interest" description="Disordered" evidence="1">
    <location>
        <begin position="196"/>
        <end position="220"/>
    </location>
</feature>
<accession>A0A0D9Y4B6</accession>
<sequence length="547" mass="58385">MAGVPPPPRLLDPGSSVPSTKSCPPVPPRRPLPSSPAAPREISRPSAAGETIMPMRMMVRTRVAPEAEFEEGETTAGSCFAPAHAPVARDEGMDPPAALSEGLQTLRVEYQQQRVAKYLSSILVFIPDAHAICYKNTIAIDARGHRVATARWACTTIGDDPDQGGVGVSVGAKDLATAPAIRLDAVPRLANPDVEADPLAADDCDDEASPDPYADASSRHVHHLRASEDNFLQPSYRRRSHWLAQRPALGDERQPVRASHGGGLDPRSPSLDAHGRIHRLLGTRRRRRDVASFAAAPLSAVLAAAAAAPPPIRWSLVSGARSGRLQRRWGRRSEVDRAPHEKLSLIAALRASPSLVSALPASSVPLAISRQSGSSTGTARSGRTRAAAETRDLAPWTTDPTARTDTVALVKATASRRRNSATAIPAPWFPRNGESVGAAGLLVGRRRPHPPRAAGRGICPMLVSVLHCSPGGFVEEGGGEGIVVVVDWWMVRAKQCLAFISSGSLALRREEERNRGRAPEREAFLPGSKQMALLLRLGVHTDAILDI</sequence>
<organism evidence="2">
    <name type="scientific">Oryza glumipatula</name>
    <dbReference type="NCBI Taxonomy" id="40148"/>
    <lineage>
        <taxon>Eukaryota</taxon>
        <taxon>Viridiplantae</taxon>
        <taxon>Streptophyta</taxon>
        <taxon>Embryophyta</taxon>
        <taxon>Tracheophyta</taxon>
        <taxon>Spermatophyta</taxon>
        <taxon>Magnoliopsida</taxon>
        <taxon>Liliopsida</taxon>
        <taxon>Poales</taxon>
        <taxon>Poaceae</taxon>
        <taxon>BOP clade</taxon>
        <taxon>Oryzoideae</taxon>
        <taxon>Oryzeae</taxon>
        <taxon>Oryzinae</taxon>
        <taxon>Oryza</taxon>
    </lineage>
</organism>
<feature type="region of interest" description="Disordered" evidence="1">
    <location>
        <begin position="369"/>
        <end position="399"/>
    </location>
</feature>
<feature type="region of interest" description="Disordered" evidence="1">
    <location>
        <begin position="245"/>
        <end position="273"/>
    </location>
</feature>
<protein>
    <submittedName>
        <fullName evidence="2">Uncharacterized protein</fullName>
    </submittedName>
</protein>
<feature type="region of interest" description="Disordered" evidence="1">
    <location>
        <begin position="1"/>
        <end position="53"/>
    </location>
</feature>
<reference evidence="2" key="3">
    <citation type="submission" date="2018-05" db="EMBL/GenBank/DDBJ databases">
        <title>OgluRS3 (Oryza glumaepatula Reference Sequence Version 3).</title>
        <authorList>
            <person name="Zhang J."/>
            <person name="Kudrna D."/>
            <person name="Lee S."/>
            <person name="Talag J."/>
            <person name="Welchert J."/>
            <person name="Wing R.A."/>
        </authorList>
    </citation>
    <scope>NUCLEOTIDE SEQUENCE [LARGE SCALE GENOMIC DNA]</scope>
</reference>
<dbReference type="HOGENOM" id="CLU_533606_0_0_1"/>
<reference evidence="2" key="1">
    <citation type="submission" date="2013-08" db="EMBL/GenBank/DDBJ databases">
        <title>Oryza genome evolution.</title>
        <authorList>
            <person name="Wing R.A."/>
            <person name="Panaud O."/>
            <person name="Oliveira A.C."/>
        </authorList>
    </citation>
    <scope>NUCLEOTIDE SEQUENCE</scope>
</reference>
<evidence type="ECO:0000313" key="2">
    <source>
        <dbReference type="EnsemblPlants" id="OGLUM01G06130.3"/>
    </source>
</evidence>
<dbReference type="AlphaFoldDB" id="A0A0D9Y4B6"/>